<organism evidence="4">
    <name type="scientific">Brassica napus</name>
    <name type="common">Rape</name>
    <dbReference type="NCBI Taxonomy" id="3708"/>
    <lineage>
        <taxon>Eukaryota</taxon>
        <taxon>Viridiplantae</taxon>
        <taxon>Streptophyta</taxon>
        <taxon>Embryophyta</taxon>
        <taxon>Tracheophyta</taxon>
        <taxon>Spermatophyta</taxon>
        <taxon>Magnoliopsida</taxon>
        <taxon>eudicotyledons</taxon>
        <taxon>Gunneridae</taxon>
        <taxon>Pentapetalae</taxon>
        <taxon>rosids</taxon>
        <taxon>malvids</taxon>
        <taxon>Brassicales</taxon>
        <taxon>Brassicaceae</taxon>
        <taxon>Brassiceae</taxon>
        <taxon>Brassica</taxon>
    </lineage>
</organism>
<dbReference type="AlphaFoldDB" id="A0A816K9W5"/>
<dbReference type="PANTHER" id="PTHR24123:SF139">
    <property type="entry name" value="ANKYRIN"/>
    <property type="match status" value="1"/>
</dbReference>
<dbReference type="Gene3D" id="1.25.40.20">
    <property type="entry name" value="Ankyrin repeat-containing domain"/>
    <property type="match status" value="3"/>
</dbReference>
<name>A0A816K9W5_BRANA</name>
<dbReference type="InterPro" id="IPR002110">
    <property type="entry name" value="Ankyrin_rpt"/>
</dbReference>
<sequence length="540" mass="58931">MTIFSGRQVVPMDYEAEVSQRFLDAILDELASEIRVEYEEFKSDILQNIGADVNQKLFRRFTTTVAVREGHLEVLEILLKVGASQPACEEALMGANYHGRPGLAEVLMGTDLIWPQFAVHALATACCRGFVDVAGNLLKCGVNANSTDRLLLQSSKPSLYTNVDCTALVAAIVNRQVSAVRLLLQAGAKTDIMVRLGAWSWDTNTGEEFRVGAGVAEPYPLTWCAVEFFETSGDILSMLLKVQSLNYKHQNKTDNDQLKLYHLHDSRTSICSNTNTPHNGRTLLHHAVLCGNQAALRVLLNCGADPETPIRTSRGIELLPIHIAARYGSVEIIQQLVSFSCDINSKTDDGDAALLISARHKHEECVKTLALAGADFGLLNKFGHSVTSAAESSKWRLGLERVILELIRFGVVPQTSNASVFSPLMYVAQAGDVQALKTIIKAQEVILDYQDKGGFSAAMLAAVHGHMEAFRVLVYAGAYVKLSNKAGDTVVSLSEKNGNLDMIEKVMLEKDNRNVAGGFYALHCAARRGDVKAVRLLSGK</sequence>
<gene>
    <name evidence="4" type="ORF">DARMORV10_C02P06620.1</name>
</gene>
<keyword evidence="2 3" id="KW-0040">ANK repeat</keyword>
<reference evidence="4" key="1">
    <citation type="submission" date="2021-01" db="EMBL/GenBank/DDBJ databases">
        <authorList>
            <consortium name="Genoscope - CEA"/>
            <person name="William W."/>
        </authorList>
    </citation>
    <scope>NUCLEOTIDE SEQUENCE</scope>
</reference>
<protein>
    <submittedName>
        <fullName evidence="4">(rape) hypothetical protein</fullName>
    </submittedName>
</protein>
<dbReference type="Pfam" id="PF12796">
    <property type="entry name" value="Ank_2"/>
    <property type="match status" value="2"/>
</dbReference>
<feature type="repeat" description="ANK" evidence="3">
    <location>
        <begin position="279"/>
        <end position="311"/>
    </location>
</feature>
<dbReference type="SUPFAM" id="SSF48403">
    <property type="entry name" value="Ankyrin repeat"/>
    <property type="match status" value="2"/>
</dbReference>
<dbReference type="InterPro" id="IPR051165">
    <property type="entry name" value="Multifunctional_ANK_Repeat"/>
</dbReference>
<dbReference type="EMBL" id="HG994366">
    <property type="protein sequence ID" value="CAF1884746.1"/>
    <property type="molecule type" value="Genomic_DNA"/>
</dbReference>
<evidence type="ECO:0000256" key="1">
    <source>
        <dbReference type="ARBA" id="ARBA00022737"/>
    </source>
</evidence>
<feature type="repeat" description="ANK" evidence="3">
    <location>
        <begin position="320"/>
        <end position="348"/>
    </location>
</feature>
<dbReference type="PROSITE" id="PS50297">
    <property type="entry name" value="ANK_REP_REGION"/>
    <property type="match status" value="1"/>
</dbReference>
<dbReference type="PANTHER" id="PTHR24123">
    <property type="entry name" value="ANKYRIN REPEAT-CONTAINING"/>
    <property type="match status" value="1"/>
</dbReference>
<feature type="repeat" description="ANK" evidence="3">
    <location>
        <begin position="349"/>
        <end position="381"/>
    </location>
</feature>
<dbReference type="InterPro" id="IPR036770">
    <property type="entry name" value="Ankyrin_rpt-contain_sf"/>
</dbReference>
<evidence type="ECO:0000313" key="4">
    <source>
        <dbReference type="EMBL" id="CAF1884746.1"/>
    </source>
</evidence>
<dbReference type="Proteomes" id="UP001295469">
    <property type="component" value="Chromosome C02"/>
</dbReference>
<proteinExistence type="predicted"/>
<evidence type="ECO:0000256" key="2">
    <source>
        <dbReference type="ARBA" id="ARBA00023043"/>
    </source>
</evidence>
<evidence type="ECO:0000256" key="3">
    <source>
        <dbReference type="PROSITE-ProRule" id="PRU00023"/>
    </source>
</evidence>
<accession>A0A816K9W5</accession>
<dbReference type="SMART" id="SM00248">
    <property type="entry name" value="ANK"/>
    <property type="match status" value="9"/>
</dbReference>
<feature type="repeat" description="ANK" evidence="3">
    <location>
        <begin position="453"/>
        <end position="485"/>
    </location>
</feature>
<dbReference type="Pfam" id="PF00023">
    <property type="entry name" value="Ank"/>
    <property type="match status" value="1"/>
</dbReference>
<dbReference type="PROSITE" id="PS50088">
    <property type="entry name" value="ANK_REPEAT"/>
    <property type="match status" value="4"/>
</dbReference>
<keyword evidence="1" id="KW-0677">Repeat</keyword>